<reference evidence="2" key="1">
    <citation type="journal article" date="2021" name="Genome Biol. Evol.">
        <title>A High-Quality Reference Genome for a Parasitic Bivalve with Doubly Uniparental Inheritance (Bivalvia: Unionida).</title>
        <authorList>
            <person name="Smith C.H."/>
        </authorList>
    </citation>
    <scope>NUCLEOTIDE SEQUENCE</scope>
    <source>
        <strain evidence="2">CHS0354</strain>
    </source>
</reference>
<organism evidence="2 3">
    <name type="scientific">Potamilus streckersoni</name>
    <dbReference type="NCBI Taxonomy" id="2493646"/>
    <lineage>
        <taxon>Eukaryota</taxon>
        <taxon>Metazoa</taxon>
        <taxon>Spiralia</taxon>
        <taxon>Lophotrochozoa</taxon>
        <taxon>Mollusca</taxon>
        <taxon>Bivalvia</taxon>
        <taxon>Autobranchia</taxon>
        <taxon>Heteroconchia</taxon>
        <taxon>Palaeoheterodonta</taxon>
        <taxon>Unionida</taxon>
        <taxon>Unionoidea</taxon>
        <taxon>Unionidae</taxon>
        <taxon>Ambleminae</taxon>
        <taxon>Lampsilini</taxon>
        <taxon>Potamilus</taxon>
    </lineage>
</organism>
<keyword evidence="1" id="KW-0472">Membrane</keyword>
<gene>
    <name evidence="2" type="ORF">CHS0354_001489</name>
</gene>
<sequence length="111" mass="12809">MPQKMCHSDFLPLQNMVLKSSSYINCPARYFYNCFPSSLLHSDKFFIINMAASLHASPIHMNSTSQVAYAFFSATTYASCSISFYVVFHITILSSNNHSHMMWILRARYLY</sequence>
<dbReference type="Proteomes" id="UP001195483">
    <property type="component" value="Unassembled WGS sequence"/>
</dbReference>
<evidence type="ECO:0000313" key="3">
    <source>
        <dbReference type="Proteomes" id="UP001195483"/>
    </source>
</evidence>
<reference evidence="2" key="3">
    <citation type="submission" date="2023-05" db="EMBL/GenBank/DDBJ databases">
        <authorList>
            <person name="Smith C.H."/>
        </authorList>
    </citation>
    <scope>NUCLEOTIDE SEQUENCE</scope>
    <source>
        <strain evidence="2">CHS0354</strain>
        <tissue evidence="2">Mantle</tissue>
    </source>
</reference>
<keyword evidence="3" id="KW-1185">Reference proteome</keyword>
<keyword evidence="1" id="KW-0812">Transmembrane</keyword>
<comment type="caution">
    <text evidence="2">The sequence shown here is derived from an EMBL/GenBank/DDBJ whole genome shotgun (WGS) entry which is preliminary data.</text>
</comment>
<name>A0AAE0RVH1_9BIVA</name>
<dbReference type="AlphaFoldDB" id="A0AAE0RVH1"/>
<evidence type="ECO:0000256" key="1">
    <source>
        <dbReference type="SAM" id="Phobius"/>
    </source>
</evidence>
<evidence type="ECO:0000313" key="2">
    <source>
        <dbReference type="EMBL" id="KAK3580374.1"/>
    </source>
</evidence>
<reference evidence="2" key="2">
    <citation type="journal article" date="2021" name="Genome Biol. Evol.">
        <title>Developing a high-quality reference genome for a parasitic bivalve with doubly uniparental inheritance (Bivalvia: Unionida).</title>
        <authorList>
            <person name="Smith C.H."/>
        </authorList>
    </citation>
    <scope>NUCLEOTIDE SEQUENCE</scope>
    <source>
        <strain evidence="2">CHS0354</strain>
        <tissue evidence="2">Mantle</tissue>
    </source>
</reference>
<protein>
    <submittedName>
        <fullName evidence="2">Uncharacterized protein</fullName>
    </submittedName>
</protein>
<keyword evidence="1" id="KW-1133">Transmembrane helix</keyword>
<feature type="transmembrane region" description="Helical" evidence="1">
    <location>
        <begin position="67"/>
        <end position="93"/>
    </location>
</feature>
<proteinExistence type="predicted"/>
<dbReference type="EMBL" id="JAEAOA010000142">
    <property type="protein sequence ID" value="KAK3580374.1"/>
    <property type="molecule type" value="Genomic_DNA"/>
</dbReference>
<accession>A0AAE0RVH1</accession>